<dbReference type="EMBL" id="CARXXK010000002">
    <property type="protein sequence ID" value="CAI6354631.1"/>
    <property type="molecule type" value="Genomic_DNA"/>
</dbReference>
<protein>
    <submittedName>
        <fullName evidence="1">Uncharacterized protein</fullName>
    </submittedName>
</protein>
<dbReference type="PANTHER" id="PTHR10773:SF19">
    <property type="match status" value="1"/>
</dbReference>
<keyword evidence="2" id="KW-1185">Reference proteome</keyword>
<name>A0AAV0WFH4_9HEMI</name>
<reference evidence="1 2" key="1">
    <citation type="submission" date="2023-01" db="EMBL/GenBank/DDBJ databases">
        <authorList>
            <person name="Whitehead M."/>
        </authorList>
    </citation>
    <scope>NUCLEOTIDE SEQUENCE [LARGE SCALE GENOMIC DNA]</scope>
</reference>
<accession>A0AAV0WFH4</accession>
<dbReference type="Proteomes" id="UP001160148">
    <property type="component" value="Unassembled WGS sequence"/>
</dbReference>
<gene>
    <name evidence="1" type="ORF">MEUPH1_LOCUS10598</name>
</gene>
<evidence type="ECO:0000313" key="1">
    <source>
        <dbReference type="EMBL" id="CAI6354631.1"/>
    </source>
</evidence>
<proteinExistence type="predicted"/>
<dbReference type="AlphaFoldDB" id="A0AAV0WFH4"/>
<dbReference type="PANTHER" id="PTHR10773">
    <property type="entry name" value="DNA-DIRECTED RNA POLYMERASES I, II, AND III SUBUNIT RPABC2"/>
    <property type="match status" value="1"/>
</dbReference>
<comment type="caution">
    <text evidence="1">The sequence shown here is derived from an EMBL/GenBank/DDBJ whole genome shotgun (WGS) entry which is preliminary data.</text>
</comment>
<organism evidence="1 2">
    <name type="scientific">Macrosiphum euphorbiae</name>
    <name type="common">potato aphid</name>
    <dbReference type="NCBI Taxonomy" id="13131"/>
    <lineage>
        <taxon>Eukaryota</taxon>
        <taxon>Metazoa</taxon>
        <taxon>Ecdysozoa</taxon>
        <taxon>Arthropoda</taxon>
        <taxon>Hexapoda</taxon>
        <taxon>Insecta</taxon>
        <taxon>Pterygota</taxon>
        <taxon>Neoptera</taxon>
        <taxon>Paraneoptera</taxon>
        <taxon>Hemiptera</taxon>
        <taxon>Sternorrhyncha</taxon>
        <taxon>Aphidomorpha</taxon>
        <taxon>Aphidoidea</taxon>
        <taxon>Aphididae</taxon>
        <taxon>Macrosiphini</taxon>
        <taxon>Macrosiphum</taxon>
    </lineage>
</organism>
<sequence>MNRARKLVEMVVPDFDKVTTLKEICEEDLKLLESVNSINEHEHWAVDENGKEVDLNVYYDNPMPITTINNFNNFDNYDFIITDNINTYDNIDDDTEQNGNVDDPINEIISNVDCDVLSECMSENSIKIGRTNKEKASIKRVAGDPYMGSKVNNGKCTQSCPKPGRFLKDCCAHNHKKNKLGSKGFFCGMFTEVDRKIIFRKFWKLGSWKEKKAYINGLVVTRTVVRRRKSTKINKDTTAKKNYARDIYLSLSDGQKYKVCRTFFLNTLCIGEDTFKRWTKHDIETTSKSSETIMDNNNSILMCESTSTQKISPRKNKKIQDTELVVTWLNMLPKVPSHYCRKSSNRIYVESTFLSVSEMFKEFSRWVKEELSKEVPRDTLFRRVLKNENIYIHKPRKDQCDICTGHKTKIDAVDEITYQNHIQRKDNARTEKNKKKVEASDKNIVVTMDLESVLLCPNTLASSMFYKQKLQVHNFTIYNLGDKSVTLYVWHEANGGVTANEFISCIVDFIMNLNQNAERVTLISDGCNYQNRNKSLASALRLLSKEKNVDIEQLFLCKGHTMMEVDSAFNFGTLF</sequence>
<evidence type="ECO:0000313" key="2">
    <source>
        <dbReference type="Proteomes" id="UP001160148"/>
    </source>
</evidence>